<reference evidence="1 2" key="1">
    <citation type="journal article" date="2021" name="BMC Genomics">
        <title>Datura genome reveals duplications of psychoactive alkaloid biosynthetic genes and high mutation rate following tissue culture.</title>
        <authorList>
            <person name="Rajewski A."/>
            <person name="Carter-House D."/>
            <person name="Stajich J."/>
            <person name="Litt A."/>
        </authorList>
    </citation>
    <scope>NUCLEOTIDE SEQUENCE [LARGE SCALE GENOMIC DNA]</scope>
    <source>
        <strain evidence="1">AR-01</strain>
    </source>
</reference>
<sequence length="98" mass="10898">DESITFKVWRGHLFPIGVRDICVANDEQGVGKVVEHVIVALPKRKKALLASLKQYLCGTKGRKWVRKSHPKDGSTNPLLGIFPRAAMLNQALLGRKPK</sequence>
<feature type="non-terminal residue" evidence="1">
    <location>
        <position position="98"/>
    </location>
</feature>
<accession>A0ABS8WQ85</accession>
<protein>
    <submittedName>
        <fullName evidence="1">Uncharacterized protein</fullName>
    </submittedName>
</protein>
<keyword evidence="2" id="KW-1185">Reference proteome</keyword>
<dbReference type="EMBL" id="JACEIK010008808">
    <property type="protein sequence ID" value="MCE3051655.1"/>
    <property type="molecule type" value="Genomic_DNA"/>
</dbReference>
<feature type="non-terminal residue" evidence="1">
    <location>
        <position position="1"/>
    </location>
</feature>
<organism evidence="1 2">
    <name type="scientific">Datura stramonium</name>
    <name type="common">Jimsonweed</name>
    <name type="synonym">Common thornapple</name>
    <dbReference type="NCBI Taxonomy" id="4076"/>
    <lineage>
        <taxon>Eukaryota</taxon>
        <taxon>Viridiplantae</taxon>
        <taxon>Streptophyta</taxon>
        <taxon>Embryophyta</taxon>
        <taxon>Tracheophyta</taxon>
        <taxon>Spermatophyta</taxon>
        <taxon>Magnoliopsida</taxon>
        <taxon>eudicotyledons</taxon>
        <taxon>Gunneridae</taxon>
        <taxon>Pentapetalae</taxon>
        <taxon>asterids</taxon>
        <taxon>lamiids</taxon>
        <taxon>Solanales</taxon>
        <taxon>Solanaceae</taxon>
        <taxon>Solanoideae</taxon>
        <taxon>Datureae</taxon>
        <taxon>Datura</taxon>
    </lineage>
</organism>
<evidence type="ECO:0000313" key="2">
    <source>
        <dbReference type="Proteomes" id="UP000823775"/>
    </source>
</evidence>
<proteinExistence type="predicted"/>
<comment type="caution">
    <text evidence="1">The sequence shown here is derived from an EMBL/GenBank/DDBJ whole genome shotgun (WGS) entry which is preliminary data.</text>
</comment>
<gene>
    <name evidence="1" type="ORF">HAX54_050448</name>
</gene>
<name>A0ABS8WQ85_DATST</name>
<dbReference type="Proteomes" id="UP000823775">
    <property type="component" value="Unassembled WGS sequence"/>
</dbReference>
<evidence type="ECO:0000313" key="1">
    <source>
        <dbReference type="EMBL" id="MCE3051655.1"/>
    </source>
</evidence>